<keyword evidence="1" id="KW-1133">Transmembrane helix</keyword>
<organism evidence="2 3">
    <name type="scientific">Halalkalibacter suaedae</name>
    <dbReference type="NCBI Taxonomy" id="2822140"/>
    <lineage>
        <taxon>Bacteria</taxon>
        <taxon>Bacillati</taxon>
        <taxon>Bacillota</taxon>
        <taxon>Bacilli</taxon>
        <taxon>Bacillales</taxon>
        <taxon>Bacillaceae</taxon>
        <taxon>Halalkalibacter</taxon>
    </lineage>
</organism>
<feature type="transmembrane region" description="Helical" evidence="1">
    <location>
        <begin position="31"/>
        <end position="53"/>
    </location>
</feature>
<dbReference type="EMBL" id="JAGKSQ010000002">
    <property type="protein sequence ID" value="MBP3950286.1"/>
    <property type="molecule type" value="Genomic_DNA"/>
</dbReference>
<protein>
    <submittedName>
        <fullName evidence="2">Uncharacterized protein</fullName>
    </submittedName>
</protein>
<dbReference type="Proteomes" id="UP000678228">
    <property type="component" value="Unassembled WGS sequence"/>
</dbReference>
<feature type="transmembrane region" description="Helical" evidence="1">
    <location>
        <begin position="148"/>
        <end position="166"/>
    </location>
</feature>
<keyword evidence="1" id="KW-0472">Membrane</keyword>
<evidence type="ECO:0000256" key="1">
    <source>
        <dbReference type="SAM" id="Phobius"/>
    </source>
</evidence>
<accession>A0A940WXT8</accession>
<evidence type="ECO:0000313" key="2">
    <source>
        <dbReference type="EMBL" id="MBP3950286.1"/>
    </source>
</evidence>
<dbReference type="AlphaFoldDB" id="A0A940WXT8"/>
<evidence type="ECO:0000313" key="3">
    <source>
        <dbReference type="Proteomes" id="UP000678228"/>
    </source>
</evidence>
<comment type="caution">
    <text evidence="2">The sequence shown here is derived from an EMBL/GenBank/DDBJ whole genome shotgun (WGS) entry which is preliminary data.</text>
</comment>
<dbReference type="RefSeq" id="WP_210595939.1">
    <property type="nucleotide sequence ID" value="NZ_JAGKSQ010000002.1"/>
</dbReference>
<feature type="transmembrane region" description="Helical" evidence="1">
    <location>
        <begin position="114"/>
        <end position="136"/>
    </location>
</feature>
<sequence length="198" mass="22538">MQLTLLIINFLFLLGWLLYFTYYLKEEMNSMVAMVVSMALGMVIGLYVGTISYILYPDFFFEVTIVSMLVGGIIGVIAGLPSSLAAVLDGLLSGAMGGMMGTMLGMMISPDHHIQLLNILSVWTVGIFFFVYLLLIKEIEKLKTTKNFWVHPLTYFLLICVFLFFINDYSIVGKNEIHHDEHHYYLIDIKQNDKIIDV</sequence>
<feature type="transmembrane region" description="Helical" evidence="1">
    <location>
        <begin position="59"/>
        <end position="80"/>
    </location>
</feature>
<reference evidence="2" key="1">
    <citation type="submission" date="2021-03" db="EMBL/GenBank/DDBJ databases">
        <title>Bacillus suaedae sp. nov., isolated from Suaeda aralocaspica.</title>
        <authorList>
            <person name="Lei R.F.R."/>
        </authorList>
    </citation>
    <scope>NUCLEOTIDE SEQUENCE</scope>
    <source>
        <strain evidence="2">YZJH907-2</strain>
    </source>
</reference>
<keyword evidence="1" id="KW-0812">Transmembrane</keyword>
<name>A0A940WXT8_9BACI</name>
<feature type="transmembrane region" description="Helical" evidence="1">
    <location>
        <begin position="6"/>
        <end position="24"/>
    </location>
</feature>
<proteinExistence type="predicted"/>
<gene>
    <name evidence="2" type="ORF">J7W16_04015</name>
</gene>
<keyword evidence="3" id="KW-1185">Reference proteome</keyword>